<protein>
    <submittedName>
        <fullName evidence="3">Helix-turn-helix</fullName>
    </submittedName>
</protein>
<dbReference type="InterPro" id="IPR010982">
    <property type="entry name" value="Lambda_DNA-bd_dom_sf"/>
</dbReference>
<proteinExistence type="predicted"/>
<gene>
    <name evidence="3" type="ORF">SAMN05421504_111120</name>
</gene>
<dbReference type="GO" id="GO:0003677">
    <property type="term" value="F:DNA binding"/>
    <property type="evidence" value="ECO:0007669"/>
    <property type="project" value="UniProtKB-KW"/>
</dbReference>
<evidence type="ECO:0000313" key="4">
    <source>
        <dbReference type="Proteomes" id="UP000199515"/>
    </source>
</evidence>
<dbReference type="InterPro" id="IPR001387">
    <property type="entry name" value="Cro/C1-type_HTH"/>
</dbReference>
<evidence type="ECO:0000256" key="1">
    <source>
        <dbReference type="ARBA" id="ARBA00023125"/>
    </source>
</evidence>
<dbReference type="InterPro" id="IPR050807">
    <property type="entry name" value="TransReg_Diox_bact_type"/>
</dbReference>
<name>A0A1H3RJ91_9PSEU</name>
<reference evidence="3 4" key="1">
    <citation type="submission" date="2016-10" db="EMBL/GenBank/DDBJ databases">
        <authorList>
            <person name="de Groot N.N."/>
        </authorList>
    </citation>
    <scope>NUCLEOTIDE SEQUENCE [LARGE SCALE GENOMIC DNA]</scope>
    <source>
        <strain evidence="3 4">CPCC 202699</strain>
    </source>
</reference>
<accession>A0A1H3RJ91</accession>
<dbReference type="PANTHER" id="PTHR46797:SF1">
    <property type="entry name" value="METHYLPHOSPHONATE SYNTHASE"/>
    <property type="match status" value="1"/>
</dbReference>
<keyword evidence="4" id="KW-1185">Reference proteome</keyword>
<evidence type="ECO:0000313" key="3">
    <source>
        <dbReference type="EMBL" id="SDZ25700.1"/>
    </source>
</evidence>
<keyword evidence="1" id="KW-0238">DNA-binding</keyword>
<dbReference type="CDD" id="cd00093">
    <property type="entry name" value="HTH_XRE"/>
    <property type="match status" value="1"/>
</dbReference>
<dbReference type="Gene3D" id="1.10.260.40">
    <property type="entry name" value="lambda repressor-like DNA-binding domains"/>
    <property type="match status" value="1"/>
</dbReference>
<sequence>MADILPFQPKRAPEPLWREALGRNLRATREEQGDRLVDIAERAGISPQYLSEIERGRKEPSSEMIAAVAGALGVGLADLLVDIAGDVRQRIGTRPASRPAGPVLMAA</sequence>
<dbReference type="Pfam" id="PF01381">
    <property type="entry name" value="HTH_3"/>
    <property type="match status" value="1"/>
</dbReference>
<dbReference type="RefSeq" id="WP_091297864.1">
    <property type="nucleotide sequence ID" value="NZ_FNON01000011.1"/>
</dbReference>
<evidence type="ECO:0000259" key="2">
    <source>
        <dbReference type="PROSITE" id="PS50943"/>
    </source>
</evidence>
<dbReference type="GO" id="GO:0005829">
    <property type="term" value="C:cytosol"/>
    <property type="evidence" value="ECO:0007669"/>
    <property type="project" value="TreeGrafter"/>
</dbReference>
<dbReference type="SMART" id="SM00530">
    <property type="entry name" value="HTH_XRE"/>
    <property type="match status" value="1"/>
</dbReference>
<dbReference type="PANTHER" id="PTHR46797">
    <property type="entry name" value="HTH-TYPE TRANSCRIPTIONAL REGULATOR"/>
    <property type="match status" value="1"/>
</dbReference>
<dbReference type="SUPFAM" id="SSF47413">
    <property type="entry name" value="lambda repressor-like DNA-binding domains"/>
    <property type="match status" value="1"/>
</dbReference>
<dbReference type="AlphaFoldDB" id="A0A1H3RJ91"/>
<dbReference type="EMBL" id="FNON01000011">
    <property type="protein sequence ID" value="SDZ25700.1"/>
    <property type="molecule type" value="Genomic_DNA"/>
</dbReference>
<dbReference type="OrthoDB" id="3188736at2"/>
<dbReference type="STRING" id="589385.SAMN05421504_111120"/>
<dbReference type="Proteomes" id="UP000199515">
    <property type="component" value="Unassembled WGS sequence"/>
</dbReference>
<dbReference type="PROSITE" id="PS50943">
    <property type="entry name" value="HTH_CROC1"/>
    <property type="match status" value="1"/>
</dbReference>
<organism evidence="3 4">
    <name type="scientific">Amycolatopsis xylanica</name>
    <dbReference type="NCBI Taxonomy" id="589385"/>
    <lineage>
        <taxon>Bacteria</taxon>
        <taxon>Bacillati</taxon>
        <taxon>Actinomycetota</taxon>
        <taxon>Actinomycetes</taxon>
        <taxon>Pseudonocardiales</taxon>
        <taxon>Pseudonocardiaceae</taxon>
        <taxon>Amycolatopsis</taxon>
    </lineage>
</organism>
<feature type="domain" description="HTH cro/C1-type" evidence="2">
    <location>
        <begin position="25"/>
        <end position="79"/>
    </location>
</feature>
<dbReference type="GO" id="GO:0003700">
    <property type="term" value="F:DNA-binding transcription factor activity"/>
    <property type="evidence" value="ECO:0007669"/>
    <property type="project" value="TreeGrafter"/>
</dbReference>